<dbReference type="KEGG" id="tput:QJT81_00455"/>
<name>A0AA95HCL9_9GAMM</name>
<reference evidence="1" key="2">
    <citation type="submission" date="2023-04" db="EMBL/GenBank/DDBJ databases">
        <authorList>
            <person name="Beletskiy A.V."/>
            <person name="Mardanov A.V."/>
            <person name="Ravin N.V."/>
        </authorList>
    </citation>
    <scope>NUCLEOTIDE SEQUENCE</scope>
    <source>
        <strain evidence="1">GKL-02</strain>
    </source>
</reference>
<sequence>MLVDLYQSLHHFKSEFSRQRAWLLFCAIILKLFSGDRDERGHVDVPLLVIG</sequence>
<dbReference type="EMBL" id="CP124756">
    <property type="protein sequence ID" value="WGZ94490.1"/>
    <property type="molecule type" value="Genomic_DNA"/>
</dbReference>
<dbReference type="AlphaFoldDB" id="A0AA95HCL9"/>
<reference evidence="1" key="1">
    <citation type="journal article" date="2023" name="Int. J. Mol. Sci.">
        <title>Metagenomics Revealed a New Genus 'Candidatus Thiocaldithrix dubininis' gen. nov., sp. nov. and a New Species 'Candidatus Thiothrix putei' sp. nov. in the Family Thiotrichaceae, Some Members of Which Have Traits of Both Na+- and H+-Motive Energetics.</title>
        <authorList>
            <person name="Ravin N.V."/>
            <person name="Muntyan M.S."/>
            <person name="Smolyakov D.D."/>
            <person name="Rudenko T.S."/>
            <person name="Beletsky A.V."/>
            <person name="Mardanov A.V."/>
            <person name="Grabovich M.Y."/>
        </authorList>
    </citation>
    <scope>NUCLEOTIDE SEQUENCE</scope>
    <source>
        <strain evidence="1">GKL-02</strain>
    </source>
</reference>
<accession>A0AA95HCL9</accession>
<dbReference type="Proteomes" id="UP001301326">
    <property type="component" value="Chromosome"/>
</dbReference>
<organism evidence="1">
    <name type="scientific">Candidatus Thiothrix putei</name>
    <dbReference type="NCBI Taxonomy" id="3080811"/>
    <lineage>
        <taxon>Bacteria</taxon>
        <taxon>Pseudomonadati</taxon>
        <taxon>Pseudomonadota</taxon>
        <taxon>Gammaproteobacteria</taxon>
        <taxon>Thiotrichales</taxon>
        <taxon>Thiotrichaceae</taxon>
        <taxon>Thiothrix</taxon>
    </lineage>
</organism>
<protein>
    <submittedName>
        <fullName evidence="1">Uncharacterized protein</fullName>
    </submittedName>
</protein>
<proteinExistence type="predicted"/>
<evidence type="ECO:0000313" key="1">
    <source>
        <dbReference type="EMBL" id="WGZ94490.1"/>
    </source>
</evidence>
<gene>
    <name evidence="1" type="ORF">QJT81_00455</name>
</gene>